<proteinExistence type="inferred from homology"/>
<evidence type="ECO:0000259" key="10">
    <source>
        <dbReference type="Pfam" id="PF09334"/>
    </source>
</evidence>
<evidence type="ECO:0000256" key="9">
    <source>
        <dbReference type="HAMAP-Rule" id="MF_01228"/>
    </source>
</evidence>
<dbReference type="Pfam" id="PF19303">
    <property type="entry name" value="Anticodon_3"/>
    <property type="match status" value="1"/>
</dbReference>
<keyword evidence="5 9" id="KW-0547">Nucleotide-binding</keyword>
<comment type="subcellular location">
    <subcellularLocation>
        <location evidence="2 9">Cytoplasm</location>
    </subcellularLocation>
</comment>
<dbReference type="PRINTS" id="PR01041">
    <property type="entry name" value="TRNASYNTHMET"/>
</dbReference>
<dbReference type="InterPro" id="IPR014758">
    <property type="entry name" value="Met-tRNA_synth"/>
</dbReference>
<dbReference type="NCBIfam" id="TIGR00398">
    <property type="entry name" value="metG"/>
    <property type="match status" value="1"/>
</dbReference>
<dbReference type="InterPro" id="IPR001412">
    <property type="entry name" value="aa-tRNA-synth_I_CS"/>
</dbReference>
<evidence type="ECO:0000256" key="1">
    <source>
        <dbReference type="ARBA" id="ARBA00003314"/>
    </source>
</evidence>
<dbReference type="HAMAP" id="MF_01228">
    <property type="entry name" value="Met_tRNA_synth_type2"/>
    <property type="match status" value="1"/>
</dbReference>
<dbReference type="PANTHER" id="PTHR43326:SF1">
    <property type="entry name" value="METHIONINE--TRNA LIGASE, MITOCHONDRIAL"/>
    <property type="match status" value="1"/>
</dbReference>
<dbReference type="SUPFAM" id="SSF52374">
    <property type="entry name" value="Nucleotidylyl transferase"/>
    <property type="match status" value="1"/>
</dbReference>
<dbReference type="SUPFAM" id="SSF47323">
    <property type="entry name" value="Anticodon-binding domain of a subclass of class I aminoacyl-tRNA synthetases"/>
    <property type="match status" value="1"/>
</dbReference>
<dbReference type="CDD" id="cd07957">
    <property type="entry name" value="Anticodon_Ia_Met"/>
    <property type="match status" value="1"/>
</dbReference>
<dbReference type="Proteomes" id="UP001484097">
    <property type="component" value="Unassembled WGS sequence"/>
</dbReference>
<evidence type="ECO:0000256" key="7">
    <source>
        <dbReference type="ARBA" id="ARBA00022917"/>
    </source>
</evidence>
<comment type="subunit">
    <text evidence="9">Monomer.</text>
</comment>
<reference evidence="12 13" key="1">
    <citation type="submission" date="2024-05" db="EMBL/GenBank/DDBJ databases">
        <authorList>
            <person name="Yi C."/>
        </authorList>
    </citation>
    <scope>NUCLEOTIDE SEQUENCE [LARGE SCALE GENOMIC DNA]</scope>
    <source>
        <strain evidence="12 13">XS13</strain>
    </source>
</reference>
<name>A0ABV0IEI4_9MICC</name>
<dbReference type="NCBIfam" id="NF008900">
    <property type="entry name" value="PRK12267.1"/>
    <property type="match status" value="1"/>
</dbReference>
<dbReference type="Gene3D" id="3.40.50.620">
    <property type="entry name" value="HUPs"/>
    <property type="match status" value="1"/>
</dbReference>
<evidence type="ECO:0000259" key="11">
    <source>
        <dbReference type="Pfam" id="PF19303"/>
    </source>
</evidence>
<evidence type="ECO:0000256" key="4">
    <source>
        <dbReference type="ARBA" id="ARBA00022598"/>
    </source>
</evidence>
<keyword evidence="6 9" id="KW-0067">ATP-binding</keyword>
<evidence type="ECO:0000256" key="3">
    <source>
        <dbReference type="ARBA" id="ARBA00022490"/>
    </source>
</evidence>
<dbReference type="Gene3D" id="2.170.220.10">
    <property type="match status" value="1"/>
</dbReference>
<keyword evidence="3 9" id="KW-0963">Cytoplasm</keyword>
<accession>A0ABV0IEI4</accession>
<dbReference type="RefSeq" id="WP_347918717.1">
    <property type="nucleotide sequence ID" value="NZ_JBDXMX010000001.1"/>
</dbReference>
<feature type="domain" description="Methionyl/Leucyl tRNA synthetase" evidence="10">
    <location>
        <begin position="18"/>
        <end position="387"/>
    </location>
</feature>
<feature type="domain" description="Methionyl-tRNA synthetase anticodon-binding" evidence="11">
    <location>
        <begin position="399"/>
        <end position="502"/>
    </location>
</feature>
<dbReference type="PANTHER" id="PTHR43326">
    <property type="entry name" value="METHIONYL-TRNA SYNTHETASE"/>
    <property type="match status" value="1"/>
</dbReference>
<gene>
    <name evidence="9 12" type="primary">metG</name>
    <name evidence="12" type="ORF">ABDK96_02630</name>
</gene>
<organism evidence="12 13">
    <name type="scientific">Citricoccus nitrophenolicus</name>
    <dbReference type="NCBI Taxonomy" id="863575"/>
    <lineage>
        <taxon>Bacteria</taxon>
        <taxon>Bacillati</taxon>
        <taxon>Actinomycetota</taxon>
        <taxon>Actinomycetes</taxon>
        <taxon>Micrococcales</taxon>
        <taxon>Micrococcaceae</taxon>
        <taxon>Citricoccus</taxon>
    </lineage>
</organism>
<dbReference type="InterPro" id="IPR041872">
    <property type="entry name" value="Anticodon_Met"/>
</dbReference>
<evidence type="ECO:0000256" key="5">
    <source>
        <dbReference type="ARBA" id="ARBA00022741"/>
    </source>
</evidence>
<keyword evidence="7 9" id="KW-0648">Protein biosynthesis</keyword>
<dbReference type="EC" id="6.1.1.10" evidence="9"/>
<dbReference type="InterPro" id="IPR014729">
    <property type="entry name" value="Rossmann-like_a/b/a_fold"/>
</dbReference>
<dbReference type="InterPro" id="IPR015413">
    <property type="entry name" value="Methionyl/Leucyl_tRNA_Synth"/>
</dbReference>
<evidence type="ECO:0000313" key="12">
    <source>
        <dbReference type="EMBL" id="MEO9246572.1"/>
    </source>
</evidence>
<feature type="short sequence motif" description="'KMSKS' region" evidence="9">
    <location>
        <begin position="324"/>
        <end position="328"/>
    </location>
</feature>
<dbReference type="Gene3D" id="1.10.730.10">
    <property type="entry name" value="Isoleucyl-tRNA Synthetase, Domain 1"/>
    <property type="match status" value="1"/>
</dbReference>
<comment type="similarity">
    <text evidence="9">Belongs to the class-I aminoacyl-tRNA synthetase family. MetG type 2B subfamily.</text>
</comment>
<keyword evidence="13" id="KW-1185">Reference proteome</keyword>
<dbReference type="InterPro" id="IPR023457">
    <property type="entry name" value="Met-tRNA_synth_2"/>
</dbReference>
<evidence type="ECO:0000256" key="6">
    <source>
        <dbReference type="ARBA" id="ARBA00022840"/>
    </source>
</evidence>
<evidence type="ECO:0000256" key="2">
    <source>
        <dbReference type="ARBA" id="ARBA00004496"/>
    </source>
</evidence>
<comment type="caution">
    <text evidence="9">Lacks conserved residue(s) required for the propagation of feature annotation.</text>
</comment>
<comment type="catalytic activity">
    <reaction evidence="9">
        <text>tRNA(Met) + L-methionine + ATP = L-methionyl-tRNA(Met) + AMP + diphosphate</text>
        <dbReference type="Rhea" id="RHEA:13481"/>
        <dbReference type="Rhea" id="RHEA-COMP:9667"/>
        <dbReference type="Rhea" id="RHEA-COMP:9698"/>
        <dbReference type="ChEBI" id="CHEBI:30616"/>
        <dbReference type="ChEBI" id="CHEBI:33019"/>
        <dbReference type="ChEBI" id="CHEBI:57844"/>
        <dbReference type="ChEBI" id="CHEBI:78442"/>
        <dbReference type="ChEBI" id="CHEBI:78530"/>
        <dbReference type="ChEBI" id="CHEBI:456215"/>
        <dbReference type="EC" id="6.1.1.10"/>
    </reaction>
</comment>
<comment type="function">
    <text evidence="1 9">Is required not only for elongation of protein synthesis but also for the initiation of all mRNA translation through initiator tRNA(fMet) aminoacylation.</text>
</comment>
<keyword evidence="8 9" id="KW-0030">Aminoacyl-tRNA synthetase</keyword>
<dbReference type="PROSITE" id="PS00178">
    <property type="entry name" value="AA_TRNA_LIGASE_I"/>
    <property type="match status" value="1"/>
</dbReference>
<dbReference type="CDD" id="cd00814">
    <property type="entry name" value="MetRS_core"/>
    <property type="match status" value="1"/>
</dbReference>
<dbReference type="GO" id="GO:0004825">
    <property type="term" value="F:methionine-tRNA ligase activity"/>
    <property type="evidence" value="ECO:0007669"/>
    <property type="project" value="UniProtKB-EC"/>
</dbReference>
<comment type="caution">
    <text evidence="12">The sequence shown here is derived from an EMBL/GenBank/DDBJ whole genome shotgun (WGS) entry which is preliminary data.</text>
</comment>
<dbReference type="Pfam" id="PF09334">
    <property type="entry name" value="tRNA-synt_1g"/>
    <property type="match status" value="1"/>
</dbReference>
<dbReference type="InterPro" id="IPR009080">
    <property type="entry name" value="tRNAsynth_Ia_anticodon-bd"/>
</dbReference>
<keyword evidence="4 9" id="KW-0436">Ligase</keyword>
<evidence type="ECO:0000256" key="8">
    <source>
        <dbReference type="ARBA" id="ARBA00023146"/>
    </source>
</evidence>
<protein>
    <recommendedName>
        <fullName evidence="9">Methionine--tRNA ligase</fullName>
        <ecNumber evidence="9">6.1.1.10</ecNumber>
    </recommendedName>
    <alternativeName>
        <fullName evidence="9">Methionyl-tRNA synthetase</fullName>
        <shortName evidence="9">MetRS</shortName>
    </alternativeName>
</protein>
<evidence type="ECO:0000313" key="13">
    <source>
        <dbReference type="Proteomes" id="UP001484097"/>
    </source>
</evidence>
<dbReference type="InterPro" id="IPR033911">
    <property type="entry name" value="MetRS_core"/>
</dbReference>
<dbReference type="EMBL" id="JBDXMX010000001">
    <property type="protein sequence ID" value="MEO9246572.1"/>
    <property type="molecule type" value="Genomic_DNA"/>
</dbReference>
<sequence length="549" mass="61604">MTSPVHAPQNQTPSRESYYLTTAIHYPNGEPHIGHAYEMVGTDVMARFQRLDGHDVYFLTGTDEHGQKMAQTAEREGITPLQLATRNSAAFQRMDDEVLDISYDRFIRTTERDHHLASQEIWRRMEAAGDIYLDRYSGWYSVRDERFFTEDETEVREDGQRYATETGTEVTWTEEESYFFRLSRYQQPLLDLYRERPDFSGPRYRFNEVIRFVESGLEDLSISRTSFDWGIDVPAPAEGSGSRPTQDHVMYVWVDALTNYLTGAGFPETDSEQFRRFWPADLHVIGKDISRFHCIFWPAFLLSAGIELPRRVMIHGFLNNNGEKMSKSLGNVVAPAEWVDRYGLDAVRFFLLREFSFGADGSYNHDAVVGRKNADLANNLGNLAQRSLSMVAKNLAGAVPEPGELTAADRALLEAAAGLLATARADYAVQDYHHALESTWAVLGDANAYFAEQQPWVLRKTDPERMATVLYVTLETVRRVALLVQPVMPGSATQLLDLLGVEASGDAGRTGSSGAGPRSFAAWDAALVPGTVLPAPRPVFPRHEEPDAG</sequence>